<evidence type="ECO:0000313" key="17">
    <source>
        <dbReference type="Proteomes" id="UP000306855"/>
    </source>
</evidence>
<comment type="similarity">
    <text evidence="2">Belongs to the transpeptidase family.</text>
</comment>
<keyword evidence="5" id="KW-0133">Cell shape</keyword>
<dbReference type="Proteomes" id="UP000306855">
    <property type="component" value="Unassembled WGS sequence"/>
</dbReference>
<dbReference type="InterPro" id="IPR050515">
    <property type="entry name" value="Beta-lactam/transpept"/>
</dbReference>
<evidence type="ECO:0000256" key="10">
    <source>
        <dbReference type="SAM" id="Phobius"/>
    </source>
</evidence>
<dbReference type="InterPro" id="IPR005311">
    <property type="entry name" value="PBP_dimer"/>
</dbReference>
<evidence type="ECO:0000256" key="4">
    <source>
        <dbReference type="ARBA" id="ARBA00022692"/>
    </source>
</evidence>
<dbReference type="GO" id="GO:0071972">
    <property type="term" value="F:peptidoglycan L,D-transpeptidase activity"/>
    <property type="evidence" value="ECO:0007669"/>
    <property type="project" value="TreeGrafter"/>
</dbReference>
<reference evidence="13 18" key="2">
    <citation type="journal article" date="2019" name="Nat. Med.">
        <title>Preventing dysbiosis of the neonatal mouse intestinal microbiome protects against late-onset sepsis.</title>
        <authorList>
            <person name="Singer J.R."/>
            <person name="Blosser E.G."/>
            <person name="Zindl C.L."/>
            <person name="Silberger D.J."/>
            <person name="Conlan S."/>
            <person name="Laufer V.A."/>
            <person name="DiToro D."/>
            <person name="Deming C."/>
            <person name="Kumar R."/>
            <person name="Morrow C.D."/>
            <person name="Segre J.A."/>
            <person name="Gray M.J."/>
            <person name="Randolph D.A."/>
            <person name="Weaver C.T."/>
        </authorList>
    </citation>
    <scope>NUCLEOTIDE SEQUENCE [LARGE SCALE GENOMIC DNA]</scope>
    <source>
        <strain evidence="13 18">V10</strain>
    </source>
</reference>
<evidence type="ECO:0000256" key="3">
    <source>
        <dbReference type="ARBA" id="ARBA00022475"/>
    </source>
</evidence>
<keyword evidence="6" id="KW-0573">Peptidoglycan synthesis</keyword>
<feature type="domain" description="Penicillin-binding protein dimerisation" evidence="12">
    <location>
        <begin position="66"/>
        <end position="301"/>
    </location>
</feature>
<dbReference type="Gene3D" id="1.10.10.1230">
    <property type="entry name" value="Penicillin-binding protein, N-terminal non-catalytic domain, head sub-domain"/>
    <property type="match status" value="1"/>
</dbReference>
<dbReference type="AlphaFoldDB" id="A0A4Q2ANM3"/>
<dbReference type="GO" id="GO:0071555">
    <property type="term" value="P:cell wall organization"/>
    <property type="evidence" value="ECO:0007669"/>
    <property type="project" value="UniProtKB-KW"/>
</dbReference>
<evidence type="ECO:0000313" key="13">
    <source>
        <dbReference type="EMBL" id="QIA90107.1"/>
    </source>
</evidence>
<dbReference type="GO" id="GO:0008658">
    <property type="term" value="F:penicillin binding"/>
    <property type="evidence" value="ECO:0007669"/>
    <property type="project" value="InterPro"/>
</dbReference>
<dbReference type="SUPFAM" id="SSF56601">
    <property type="entry name" value="beta-lactamase/transpeptidase-like"/>
    <property type="match status" value="1"/>
</dbReference>
<dbReference type="InterPro" id="IPR001460">
    <property type="entry name" value="PCN-bd_Tpept"/>
</dbReference>
<reference evidence="15 17" key="3">
    <citation type="submission" date="2019-04" db="EMBL/GenBank/DDBJ databases">
        <title>Microbes associate with the intestines of laboratory mice.</title>
        <authorList>
            <person name="Navarre W."/>
            <person name="Wong E."/>
            <person name="Huang K."/>
            <person name="Tropini C."/>
            <person name="Ng K."/>
            <person name="Yu B."/>
        </authorList>
    </citation>
    <scope>NUCLEOTIDE SEQUENCE [LARGE SCALE GENOMIC DNA]</scope>
    <source>
        <strain evidence="15 17">NM26_J9</strain>
    </source>
</reference>
<evidence type="ECO:0000313" key="18">
    <source>
        <dbReference type="Proteomes" id="UP000463931"/>
    </source>
</evidence>
<evidence type="ECO:0000313" key="15">
    <source>
        <dbReference type="EMBL" id="TGY57064.1"/>
    </source>
</evidence>
<dbReference type="OrthoDB" id="9770103at2"/>
<dbReference type="EMBL" id="QZFR01000072">
    <property type="protein sequence ID" value="RXV70471.1"/>
    <property type="molecule type" value="Genomic_DNA"/>
</dbReference>
<evidence type="ECO:0000256" key="8">
    <source>
        <dbReference type="ARBA" id="ARBA00023136"/>
    </source>
</evidence>
<sequence length="687" mass="74813">MRFLRKANAQNKQKRSQIPFRLNFLFLIVFLLFAALIGQLAYLQIIHGPKFESEATSSDNQTETRNVQRGTIYDSTGKLLVANNTSRAITYTKPLNVASSQMYKVANNLVNYVSVETDTLTERNKVDYYLADPKHTAAVNKHIPNADTMQDNEKLTKLQTNYVKKHNLVKKMSEKQEQAAVLYAKMAGAYALSTVYLKTSDVSDSEMAEVGEHLSLLPGVKIGTSWSRSYPNGESVKSVIGTVTSEKQGLPSDQINKLLAEGYSRNDSVGSSYIESQYENALKGTKEVINVQTQNNEIIKEVKQYGGSPGDNLQLTINAEFQNQVQKIVEDNVKNAAGSNPYIPGGYAVVMNPKTGGIYALAGVNRDLSTGEVTENALGTINQTFVMGSVVKGAMVMGALKDGVITPTNNTLLEEPIKLAGTAAKTSWFNKTGAANMSLTAADALQVSSNTYMMKLAMLEGGFKYTSGAALNLPTSIFDKLRQNFKQYGLGVKTGIDIPGEASGFEGAADQSHIGNALDLSFGNYDAYTPIQLAQYASTIANGGYRLQPHILKSIRKTNKDGSLGPVKYEMQPNVLNVVDGTKDQWDVVKTGLWRVVHGSNTYRTGGSMASVKPEIAAKTGTAQTFYNNIETETLSAISYAPANDPQVVVVVAFPNITDSNSKINTETVKQIYEAYWKTVQSSDGFK</sequence>
<dbReference type="Proteomes" id="UP000463931">
    <property type="component" value="Chromosome"/>
</dbReference>
<evidence type="ECO:0000259" key="12">
    <source>
        <dbReference type="Pfam" id="PF03717"/>
    </source>
</evidence>
<dbReference type="Proteomes" id="UP000289316">
    <property type="component" value="Unassembled WGS sequence"/>
</dbReference>
<accession>A0A4Q2ANM3</accession>
<dbReference type="EMBL" id="CP040852">
    <property type="protein sequence ID" value="QIA90107.1"/>
    <property type="molecule type" value="Genomic_DNA"/>
</dbReference>
<evidence type="ECO:0000256" key="2">
    <source>
        <dbReference type="ARBA" id="ARBA00007171"/>
    </source>
</evidence>
<reference evidence="14 16" key="1">
    <citation type="submission" date="2018-09" db="EMBL/GenBank/DDBJ databases">
        <title>Murine metabolic-syndrome-specific gut microbial biobank.</title>
        <authorList>
            <person name="Liu C."/>
        </authorList>
    </citation>
    <scope>NUCLEOTIDE SEQUENCE [LARGE SCALE GENOMIC DNA]</scope>
    <source>
        <strain evidence="14 16">C-30</strain>
    </source>
</reference>
<proteinExistence type="inferred from homology"/>
<keyword evidence="3" id="KW-1003">Cell membrane</keyword>
<evidence type="ECO:0000256" key="9">
    <source>
        <dbReference type="ARBA" id="ARBA00023316"/>
    </source>
</evidence>
<dbReference type="GO" id="GO:0008360">
    <property type="term" value="P:regulation of cell shape"/>
    <property type="evidence" value="ECO:0007669"/>
    <property type="project" value="UniProtKB-KW"/>
</dbReference>
<organism evidence="14 16">
    <name type="scientific">Ligilactobacillus murinus</name>
    <dbReference type="NCBI Taxonomy" id="1622"/>
    <lineage>
        <taxon>Bacteria</taxon>
        <taxon>Bacillati</taxon>
        <taxon>Bacillota</taxon>
        <taxon>Bacilli</taxon>
        <taxon>Lactobacillales</taxon>
        <taxon>Lactobacillaceae</taxon>
        <taxon>Ligilactobacillus</taxon>
    </lineage>
</organism>
<gene>
    <name evidence="14" type="ORF">D6C19_08810</name>
    <name evidence="15" type="ORF">E5340_01175</name>
    <name evidence="13" type="ORF">FEE40_08110</name>
</gene>
<dbReference type="InterPro" id="IPR012338">
    <property type="entry name" value="Beta-lactam/transpept-like"/>
</dbReference>
<keyword evidence="9" id="KW-0961">Cell wall biogenesis/degradation</keyword>
<dbReference type="SUPFAM" id="SSF56519">
    <property type="entry name" value="Penicillin binding protein dimerisation domain"/>
    <property type="match status" value="1"/>
</dbReference>
<comment type="subcellular location">
    <subcellularLocation>
        <location evidence="1">Cell membrane</location>
        <topology evidence="1">Single-pass membrane protein</topology>
    </subcellularLocation>
</comment>
<protein>
    <submittedName>
        <fullName evidence="14">Penicillin-binding protein 2</fullName>
    </submittedName>
</protein>
<dbReference type="Pfam" id="PF00905">
    <property type="entry name" value="Transpeptidase"/>
    <property type="match status" value="1"/>
</dbReference>
<dbReference type="InterPro" id="IPR036138">
    <property type="entry name" value="PBP_dimer_sf"/>
</dbReference>
<evidence type="ECO:0000259" key="11">
    <source>
        <dbReference type="Pfam" id="PF00905"/>
    </source>
</evidence>
<keyword evidence="4 10" id="KW-0812">Transmembrane</keyword>
<feature type="transmembrane region" description="Helical" evidence="10">
    <location>
        <begin position="20"/>
        <end position="43"/>
    </location>
</feature>
<dbReference type="Pfam" id="PF03717">
    <property type="entry name" value="PBP_dimer"/>
    <property type="match status" value="1"/>
</dbReference>
<dbReference type="RefSeq" id="WP_004047350.1">
    <property type="nucleotide sequence ID" value="NZ_CABIVU010000014.1"/>
</dbReference>
<dbReference type="Gene3D" id="3.40.710.10">
    <property type="entry name" value="DD-peptidase/beta-lactamase superfamily"/>
    <property type="match status" value="1"/>
</dbReference>
<dbReference type="EMBL" id="SRYK01000003">
    <property type="protein sequence ID" value="TGY57064.1"/>
    <property type="molecule type" value="Genomic_DNA"/>
</dbReference>
<evidence type="ECO:0000313" key="16">
    <source>
        <dbReference type="Proteomes" id="UP000289316"/>
    </source>
</evidence>
<dbReference type="PANTHER" id="PTHR30627:SF2">
    <property type="entry name" value="PEPTIDOGLYCAN D,D-TRANSPEPTIDASE MRDA"/>
    <property type="match status" value="1"/>
</dbReference>
<keyword evidence="7 10" id="KW-1133">Transmembrane helix</keyword>
<evidence type="ECO:0000256" key="7">
    <source>
        <dbReference type="ARBA" id="ARBA00022989"/>
    </source>
</evidence>
<dbReference type="GO" id="GO:0005886">
    <property type="term" value="C:plasma membrane"/>
    <property type="evidence" value="ECO:0007669"/>
    <property type="project" value="UniProtKB-SubCell"/>
</dbReference>
<evidence type="ECO:0000313" key="14">
    <source>
        <dbReference type="EMBL" id="RXV70471.1"/>
    </source>
</evidence>
<name>A0A4Q2ANM3_9LACO</name>
<evidence type="ECO:0000256" key="6">
    <source>
        <dbReference type="ARBA" id="ARBA00022984"/>
    </source>
</evidence>
<evidence type="ECO:0000256" key="5">
    <source>
        <dbReference type="ARBA" id="ARBA00022960"/>
    </source>
</evidence>
<dbReference type="Gene3D" id="3.90.1310.10">
    <property type="entry name" value="Penicillin-binding protein 2a (Domain 2)"/>
    <property type="match status" value="1"/>
</dbReference>
<keyword evidence="8 10" id="KW-0472">Membrane</keyword>
<dbReference type="GO" id="GO:0009252">
    <property type="term" value="P:peptidoglycan biosynthetic process"/>
    <property type="evidence" value="ECO:0007669"/>
    <property type="project" value="UniProtKB-KW"/>
</dbReference>
<dbReference type="PANTHER" id="PTHR30627">
    <property type="entry name" value="PEPTIDOGLYCAN D,D-TRANSPEPTIDASE"/>
    <property type="match status" value="1"/>
</dbReference>
<evidence type="ECO:0000256" key="1">
    <source>
        <dbReference type="ARBA" id="ARBA00004162"/>
    </source>
</evidence>
<feature type="domain" description="Penicillin-binding protein transpeptidase" evidence="11">
    <location>
        <begin position="346"/>
        <end position="674"/>
    </location>
</feature>